<proteinExistence type="predicted"/>
<keyword evidence="2" id="KW-0863">Zinc-finger</keyword>
<keyword evidence="1" id="KW-0479">Metal-binding</keyword>
<dbReference type="InterPro" id="IPR000962">
    <property type="entry name" value="Znf_DskA_TraR"/>
</dbReference>
<reference evidence="7" key="1">
    <citation type="journal article" date="2019" name="Int. J. Syst. Evol. Microbiol.">
        <title>The Global Catalogue of Microorganisms (GCM) 10K type strain sequencing project: providing services to taxonomists for standard genome sequencing and annotation.</title>
        <authorList>
            <consortium name="The Broad Institute Genomics Platform"/>
            <consortium name="The Broad Institute Genome Sequencing Center for Infectious Disease"/>
            <person name="Wu L."/>
            <person name="Ma J."/>
        </authorList>
    </citation>
    <scope>NUCLEOTIDE SEQUENCE [LARGE SCALE GENOMIC DNA]</scope>
    <source>
        <strain evidence="7">CGMCC 4.7405</strain>
    </source>
</reference>
<evidence type="ECO:0000259" key="5">
    <source>
        <dbReference type="Pfam" id="PF01258"/>
    </source>
</evidence>
<dbReference type="EMBL" id="JBHRZI010000023">
    <property type="protein sequence ID" value="MFC3895250.1"/>
    <property type="molecule type" value="Genomic_DNA"/>
</dbReference>
<dbReference type="PROSITE" id="PS51128">
    <property type="entry name" value="ZF_DKSA_2"/>
    <property type="match status" value="1"/>
</dbReference>
<comment type="caution">
    <text evidence="6">The sequence shown here is derived from an EMBL/GenBank/DDBJ whole genome shotgun (WGS) entry which is preliminary data.</text>
</comment>
<keyword evidence="3" id="KW-0862">Zinc</keyword>
<dbReference type="Pfam" id="PF01258">
    <property type="entry name" value="zf-dskA_traR"/>
    <property type="match status" value="1"/>
</dbReference>
<gene>
    <name evidence="6" type="ORF">ACFOWZ_27545</name>
</gene>
<dbReference type="PANTHER" id="PTHR33823:SF4">
    <property type="entry name" value="GENERAL STRESS PROTEIN 16O"/>
    <property type="match status" value="1"/>
</dbReference>
<dbReference type="Gene3D" id="1.20.120.910">
    <property type="entry name" value="DksA, coiled-coil domain"/>
    <property type="match status" value="1"/>
</dbReference>
<evidence type="ECO:0000256" key="1">
    <source>
        <dbReference type="ARBA" id="ARBA00022723"/>
    </source>
</evidence>
<dbReference type="PANTHER" id="PTHR33823">
    <property type="entry name" value="RNA POLYMERASE-BINDING TRANSCRIPTION FACTOR DKSA-RELATED"/>
    <property type="match status" value="1"/>
</dbReference>
<keyword evidence="7" id="KW-1185">Reference proteome</keyword>
<feature type="domain" description="Zinc finger DksA/TraR C4-type" evidence="5">
    <location>
        <begin position="73"/>
        <end position="105"/>
    </location>
</feature>
<evidence type="ECO:0000256" key="2">
    <source>
        <dbReference type="ARBA" id="ARBA00022771"/>
    </source>
</evidence>
<sequence length="133" mass="14852">METVQPNRLTDHLPALRDRLERERAFRLEQLAELGSTSRPGDDALREVTEQITAAATIALNDIEIALLRMDIGSYGRCQTCHAEIPIRLLEAIPQLRLCPACQHDGTSKRSRIDLVDVWGHGSFPASDPPANW</sequence>
<evidence type="ECO:0000256" key="4">
    <source>
        <dbReference type="PROSITE-ProRule" id="PRU00510"/>
    </source>
</evidence>
<name>A0ABV8BZT1_9PSEU</name>
<dbReference type="RefSeq" id="WP_382376794.1">
    <property type="nucleotide sequence ID" value="NZ_JBHRZI010000023.1"/>
</dbReference>
<dbReference type="Proteomes" id="UP001595690">
    <property type="component" value="Unassembled WGS sequence"/>
</dbReference>
<evidence type="ECO:0000313" key="7">
    <source>
        <dbReference type="Proteomes" id="UP001595690"/>
    </source>
</evidence>
<feature type="zinc finger region" description="dksA C4-type" evidence="4">
    <location>
        <begin position="78"/>
        <end position="102"/>
    </location>
</feature>
<organism evidence="6 7">
    <name type="scientific">Lentzea rhizosphaerae</name>
    <dbReference type="NCBI Taxonomy" id="2041025"/>
    <lineage>
        <taxon>Bacteria</taxon>
        <taxon>Bacillati</taxon>
        <taxon>Actinomycetota</taxon>
        <taxon>Actinomycetes</taxon>
        <taxon>Pseudonocardiales</taxon>
        <taxon>Pseudonocardiaceae</taxon>
        <taxon>Lentzea</taxon>
    </lineage>
</organism>
<accession>A0ABV8BZT1</accession>
<evidence type="ECO:0000313" key="6">
    <source>
        <dbReference type="EMBL" id="MFC3895250.1"/>
    </source>
</evidence>
<evidence type="ECO:0000256" key="3">
    <source>
        <dbReference type="ARBA" id="ARBA00022833"/>
    </source>
</evidence>
<protein>
    <submittedName>
        <fullName evidence="6">TraR/DksA family transcriptional regulator</fullName>
    </submittedName>
</protein>